<dbReference type="RefSeq" id="WP_323261661.1">
    <property type="nucleotide sequence ID" value="NZ_JAYGIE010000059.1"/>
</dbReference>
<keyword evidence="2" id="KW-1185">Reference proteome</keyword>
<dbReference type="EMBL" id="JAYGIE010000059">
    <property type="protein sequence ID" value="MEA5478097.1"/>
    <property type="molecule type" value="Genomic_DNA"/>
</dbReference>
<evidence type="ECO:0000313" key="1">
    <source>
        <dbReference type="EMBL" id="MEA5478097.1"/>
    </source>
</evidence>
<protein>
    <submittedName>
        <fullName evidence="1">Uncharacterized protein</fullName>
    </submittedName>
</protein>
<dbReference type="Proteomes" id="UP001301388">
    <property type="component" value="Unassembled WGS sequence"/>
</dbReference>
<organism evidence="1 2">
    <name type="scientific">Pseudanabaena galeata UHCC 0370</name>
    <dbReference type="NCBI Taxonomy" id="3110310"/>
    <lineage>
        <taxon>Bacteria</taxon>
        <taxon>Bacillati</taxon>
        <taxon>Cyanobacteriota</taxon>
        <taxon>Cyanophyceae</taxon>
        <taxon>Pseudanabaenales</taxon>
        <taxon>Pseudanabaenaceae</taxon>
        <taxon>Pseudanabaena</taxon>
    </lineage>
</organism>
<evidence type="ECO:0000313" key="2">
    <source>
        <dbReference type="Proteomes" id="UP001301388"/>
    </source>
</evidence>
<reference evidence="1 2" key="1">
    <citation type="submission" date="2023-12" db="EMBL/GenBank/DDBJ databases">
        <title>Baltic Sea Cyanobacteria.</title>
        <authorList>
            <person name="Delbaje E."/>
            <person name="Fewer D.P."/>
            <person name="Shishido T.K."/>
        </authorList>
    </citation>
    <scope>NUCLEOTIDE SEQUENCE [LARGE SCALE GENOMIC DNA]</scope>
    <source>
        <strain evidence="1 2">UHCC 0370</strain>
    </source>
</reference>
<sequence>MTLCISFKDRNNDGIARAVCCSDSLITTLGAKDKGVILPSNTEIRHQTELGIKIKIVSAISNSNNKENRDFVFSIAGAVDIGLRSLVQLDLDFKTFCSNLSFEEQLEMIKKTLHKFWETAYDKEIEYLLTTTDDNQTTRIFYINGGIDSEFKFKEIEPEHDLLFYAIGDGSKKARDTILCETNSLMMGNIEMYSALSIACFRMMRRAIEDGDNQFIGGNLQTCLINGKKAQYINLDDGNNLQVGVIKYPRDWNTYPRRLNKSIDKPFVLTMNINQDIYNPKKTIQEIVENLEFF</sequence>
<accession>A0ABU5TIM6</accession>
<name>A0ABU5TIM6_9CYAN</name>
<proteinExistence type="predicted"/>
<gene>
    <name evidence="1" type="ORF">VB774_10740</name>
</gene>
<comment type="caution">
    <text evidence="1">The sequence shown here is derived from an EMBL/GenBank/DDBJ whole genome shotgun (WGS) entry which is preliminary data.</text>
</comment>